<feature type="non-terminal residue" evidence="1">
    <location>
        <position position="188"/>
    </location>
</feature>
<evidence type="ECO:0000313" key="2">
    <source>
        <dbReference type="Proteomes" id="UP001206925"/>
    </source>
</evidence>
<comment type="caution">
    <text evidence="1">The sequence shown here is derived from an EMBL/GenBank/DDBJ whole genome shotgun (WGS) entry which is preliminary data.</text>
</comment>
<evidence type="ECO:0000313" key="1">
    <source>
        <dbReference type="EMBL" id="KAI7736655.1"/>
    </source>
</evidence>
<name>A0AAD5C8H0_AMBAR</name>
<organism evidence="1 2">
    <name type="scientific">Ambrosia artemisiifolia</name>
    <name type="common">Common ragweed</name>
    <dbReference type="NCBI Taxonomy" id="4212"/>
    <lineage>
        <taxon>Eukaryota</taxon>
        <taxon>Viridiplantae</taxon>
        <taxon>Streptophyta</taxon>
        <taxon>Embryophyta</taxon>
        <taxon>Tracheophyta</taxon>
        <taxon>Spermatophyta</taxon>
        <taxon>Magnoliopsida</taxon>
        <taxon>eudicotyledons</taxon>
        <taxon>Gunneridae</taxon>
        <taxon>Pentapetalae</taxon>
        <taxon>asterids</taxon>
        <taxon>campanulids</taxon>
        <taxon>Asterales</taxon>
        <taxon>Asteraceae</taxon>
        <taxon>Asteroideae</taxon>
        <taxon>Heliantheae alliance</taxon>
        <taxon>Heliantheae</taxon>
        <taxon>Ambrosia</taxon>
    </lineage>
</organism>
<proteinExistence type="predicted"/>
<reference evidence="1" key="1">
    <citation type="submission" date="2022-06" db="EMBL/GenBank/DDBJ databases">
        <title>Uncovering the hologenomic basis of an extraordinary plant invasion.</title>
        <authorList>
            <person name="Bieker V.C."/>
            <person name="Martin M.D."/>
            <person name="Gilbert T."/>
            <person name="Hodgins K."/>
            <person name="Battlay P."/>
            <person name="Petersen B."/>
            <person name="Wilson J."/>
        </authorList>
    </citation>
    <scope>NUCLEOTIDE SEQUENCE</scope>
    <source>
        <strain evidence="1">AA19_3_7</strain>
        <tissue evidence="1">Leaf</tissue>
    </source>
</reference>
<dbReference type="EMBL" id="JAMZMK010009229">
    <property type="protein sequence ID" value="KAI7736655.1"/>
    <property type="molecule type" value="Genomic_DNA"/>
</dbReference>
<gene>
    <name evidence="1" type="ORF">M8C21_010171</name>
</gene>
<feature type="non-terminal residue" evidence="1">
    <location>
        <position position="1"/>
    </location>
</feature>
<dbReference type="AlphaFoldDB" id="A0AAD5C8H0"/>
<accession>A0AAD5C8H0</accession>
<protein>
    <submittedName>
        <fullName evidence="1">Uncharacterized protein</fullName>
    </submittedName>
</protein>
<sequence>REDKKSAATMGQPCKFCLCFFTEKALFDQFNHLLKLFEVNPNICVLRELISGEKKTNFAEQVSACIQIGLCGVVLMLNKKPSELDESNCPEIPGTRYRRSHRPATSSSEAGIYVASSSHTSTATTMVVGLVLPLHLLRFTYGGPHLKSQSPGYMNSRSDPNVWLLSWGNLTAATLSYSHIYDLKKRKT</sequence>
<dbReference type="Proteomes" id="UP001206925">
    <property type="component" value="Unassembled WGS sequence"/>
</dbReference>
<keyword evidence="2" id="KW-1185">Reference proteome</keyword>